<organism evidence="6 7">
    <name type="scientific">Sphingomonas echinoides</name>
    <dbReference type="NCBI Taxonomy" id="59803"/>
    <lineage>
        <taxon>Bacteria</taxon>
        <taxon>Pseudomonadati</taxon>
        <taxon>Pseudomonadota</taxon>
        <taxon>Alphaproteobacteria</taxon>
        <taxon>Sphingomonadales</taxon>
        <taxon>Sphingomonadaceae</taxon>
        <taxon>Sphingomonas</taxon>
    </lineage>
</organism>
<proteinExistence type="predicted"/>
<keyword evidence="4 5" id="KW-0472">Membrane</keyword>
<protein>
    <submittedName>
        <fullName evidence="6">Septation protein IspZ</fullName>
    </submittedName>
</protein>
<comment type="caution">
    <text evidence="6">The sequence shown here is derived from an EMBL/GenBank/DDBJ whole genome shotgun (WGS) entry which is preliminary data.</text>
</comment>
<dbReference type="PANTHER" id="PTHR36917:SF1">
    <property type="entry name" value="INNER MEMBRANE-SPANNING PROTEIN YCIB"/>
    <property type="match status" value="1"/>
</dbReference>
<evidence type="ECO:0000256" key="4">
    <source>
        <dbReference type="ARBA" id="ARBA00023136"/>
    </source>
</evidence>
<feature type="transmembrane region" description="Helical" evidence="5">
    <location>
        <begin position="103"/>
        <end position="122"/>
    </location>
</feature>
<evidence type="ECO:0000256" key="2">
    <source>
        <dbReference type="ARBA" id="ARBA00022692"/>
    </source>
</evidence>
<keyword evidence="7" id="KW-1185">Reference proteome</keyword>
<evidence type="ECO:0000313" key="6">
    <source>
        <dbReference type="EMBL" id="MDX5983590.1"/>
    </source>
</evidence>
<evidence type="ECO:0000256" key="1">
    <source>
        <dbReference type="ARBA" id="ARBA00022475"/>
    </source>
</evidence>
<evidence type="ECO:0000313" key="7">
    <source>
        <dbReference type="Proteomes" id="UP001279660"/>
    </source>
</evidence>
<feature type="transmembrane region" description="Helical" evidence="5">
    <location>
        <begin position="76"/>
        <end position="96"/>
    </location>
</feature>
<evidence type="ECO:0000256" key="5">
    <source>
        <dbReference type="SAM" id="Phobius"/>
    </source>
</evidence>
<dbReference type="EMBL" id="JAWXXV010000001">
    <property type="protein sequence ID" value="MDX5983590.1"/>
    <property type="molecule type" value="Genomic_DNA"/>
</dbReference>
<sequence length="242" mass="25874">MSKENGRLLDPDLLKWGLLHARRSALIDDDLALLRTDRFAARELEFVAVLHVFRPLGADLLATFCFYAAYAATGNVGIATILAAGLGVAQIAWALASGRAVPPIQWASLVLVIVVGGISLVTGDPRYVLYKASIIYLIIGLAMLRSGWLLRYLPPIAGKYLSGRTIVGFGYMWSALLVGTGILSLILIQTEPARVVALVMGVWAPTSKLALLGAQYLAGRAIVRRKIIAILGHAEAVRSSAG</sequence>
<feature type="transmembrane region" description="Helical" evidence="5">
    <location>
        <begin position="134"/>
        <end position="153"/>
    </location>
</feature>
<gene>
    <name evidence="6" type="ORF">SIL82_04900</name>
</gene>
<dbReference type="PANTHER" id="PTHR36917">
    <property type="entry name" value="INTRACELLULAR SEPTATION PROTEIN A-RELATED"/>
    <property type="match status" value="1"/>
</dbReference>
<dbReference type="RefSeq" id="WP_010404802.1">
    <property type="nucleotide sequence ID" value="NZ_JAWXXV010000001.1"/>
</dbReference>
<feature type="transmembrane region" description="Helical" evidence="5">
    <location>
        <begin position="165"/>
        <end position="189"/>
    </location>
</feature>
<dbReference type="Pfam" id="PF04279">
    <property type="entry name" value="IspA"/>
    <property type="match status" value="1"/>
</dbReference>
<keyword evidence="2 5" id="KW-0812">Transmembrane</keyword>
<name>A0ABU4PIX1_9SPHN</name>
<dbReference type="InterPro" id="IPR006008">
    <property type="entry name" value="YciB"/>
</dbReference>
<reference evidence="6 7" key="1">
    <citation type="submission" date="2023-11" db="EMBL/GenBank/DDBJ databases">
        <title>MicrobeMod: A computational toolkit for identifying prokaryotic methylation and restriction-modification with nanopore sequencing.</title>
        <authorList>
            <person name="Crits-Christoph A."/>
            <person name="Kang S.C."/>
            <person name="Lee H."/>
            <person name="Ostrov N."/>
        </authorList>
    </citation>
    <scope>NUCLEOTIDE SEQUENCE [LARGE SCALE GENOMIC DNA]</scope>
    <source>
        <strain evidence="6 7">ATCC 14820</strain>
    </source>
</reference>
<keyword evidence="1" id="KW-1003">Cell membrane</keyword>
<evidence type="ECO:0000256" key="3">
    <source>
        <dbReference type="ARBA" id="ARBA00022989"/>
    </source>
</evidence>
<keyword evidence="3 5" id="KW-1133">Transmembrane helix</keyword>
<dbReference type="Proteomes" id="UP001279660">
    <property type="component" value="Unassembled WGS sequence"/>
</dbReference>
<accession>A0ABU4PIX1</accession>